<dbReference type="GO" id="GO:0035999">
    <property type="term" value="P:tetrahydrofolate interconversion"/>
    <property type="evidence" value="ECO:0007669"/>
    <property type="project" value="UniProtKB-UniRule"/>
</dbReference>
<evidence type="ECO:0000256" key="7">
    <source>
        <dbReference type="ARBA" id="ARBA00061363"/>
    </source>
</evidence>
<evidence type="ECO:0000256" key="2">
    <source>
        <dbReference type="ARBA" id="ARBA00022563"/>
    </source>
</evidence>
<proteinExistence type="inferred from homology"/>
<dbReference type="CDD" id="cd00477">
    <property type="entry name" value="FTHFS"/>
    <property type="match status" value="1"/>
</dbReference>
<dbReference type="Gene3D" id="3.30.1510.10">
    <property type="entry name" value="Domain 2, N(10)-formyltetrahydrofolate synthetase"/>
    <property type="match status" value="1"/>
</dbReference>
<feature type="binding site" evidence="8">
    <location>
        <begin position="162"/>
        <end position="169"/>
    </location>
    <ligand>
        <name>ATP</name>
        <dbReference type="ChEBI" id="CHEBI:30616"/>
    </ligand>
</feature>
<dbReference type="Gene3D" id="3.40.50.300">
    <property type="entry name" value="P-loop containing nucleotide triphosphate hydrolases"/>
    <property type="match status" value="1"/>
</dbReference>
<organism evidence="9 10">
    <name type="scientific">Flavonifractor plautii ATCC 29863</name>
    <dbReference type="NCBI Taxonomy" id="411475"/>
    <lineage>
        <taxon>Bacteria</taxon>
        <taxon>Bacillati</taxon>
        <taxon>Bacillota</taxon>
        <taxon>Clostridia</taxon>
        <taxon>Eubacteriales</taxon>
        <taxon>Oscillospiraceae</taxon>
        <taxon>Flavonifractor</taxon>
    </lineage>
</organism>
<dbReference type="PROSITE" id="PS00721">
    <property type="entry name" value="FTHFS_1"/>
    <property type="match status" value="1"/>
</dbReference>
<evidence type="ECO:0000256" key="4">
    <source>
        <dbReference type="ARBA" id="ARBA00022741"/>
    </source>
</evidence>
<dbReference type="Proteomes" id="UP000004459">
    <property type="component" value="Unassembled WGS sequence"/>
</dbReference>
<dbReference type="Gene3D" id="3.10.410.10">
    <property type="entry name" value="Formyltetrahydrofolate synthetase, domain 3"/>
    <property type="match status" value="1"/>
</dbReference>
<evidence type="ECO:0000256" key="3">
    <source>
        <dbReference type="ARBA" id="ARBA00022598"/>
    </source>
</evidence>
<dbReference type="Pfam" id="PF01268">
    <property type="entry name" value="FTHFS"/>
    <property type="match status" value="1"/>
</dbReference>
<dbReference type="PATRIC" id="fig|411475.3.peg.3440"/>
<dbReference type="EC" id="6.3.4.3" evidence="8"/>
<dbReference type="FunFam" id="3.10.410.10:FF:000001">
    <property type="entry name" value="Putative formate--tetrahydrofolate ligase"/>
    <property type="match status" value="1"/>
</dbReference>
<protein>
    <recommendedName>
        <fullName evidence="8">Formate--tetrahydrofolate ligase</fullName>
        <ecNumber evidence="8">6.3.4.3</ecNumber>
    </recommendedName>
    <alternativeName>
        <fullName evidence="8">Formyltetrahydrofolate synthetase</fullName>
        <shortName evidence="8">FHS</shortName>
        <shortName evidence="8">FTHFS</shortName>
    </alternativeName>
</protein>
<accession>G9YWR1</accession>
<comment type="catalytic activity">
    <reaction evidence="6 8">
        <text>(6S)-5,6,7,8-tetrahydrofolate + formate + ATP = (6R)-10-formyltetrahydrofolate + ADP + phosphate</text>
        <dbReference type="Rhea" id="RHEA:20221"/>
        <dbReference type="ChEBI" id="CHEBI:15740"/>
        <dbReference type="ChEBI" id="CHEBI:30616"/>
        <dbReference type="ChEBI" id="CHEBI:43474"/>
        <dbReference type="ChEBI" id="CHEBI:57453"/>
        <dbReference type="ChEBI" id="CHEBI:195366"/>
        <dbReference type="ChEBI" id="CHEBI:456216"/>
        <dbReference type="EC" id="6.3.4.3"/>
    </reaction>
</comment>
<dbReference type="HAMAP" id="MF_01543">
    <property type="entry name" value="FTHFS"/>
    <property type="match status" value="1"/>
</dbReference>
<gene>
    <name evidence="8" type="primary">fhs</name>
    <name evidence="9" type="ORF">HMPREF0372_03978</name>
</gene>
<dbReference type="NCBIfam" id="NF010030">
    <property type="entry name" value="PRK13505.1"/>
    <property type="match status" value="1"/>
</dbReference>
<dbReference type="InterPro" id="IPR020628">
    <property type="entry name" value="Formate_THF_ligase_CS"/>
</dbReference>
<dbReference type="AlphaFoldDB" id="G9YWR1"/>
<reference evidence="9 10" key="1">
    <citation type="submission" date="2011-08" db="EMBL/GenBank/DDBJ databases">
        <authorList>
            <person name="Weinstock G."/>
            <person name="Sodergren E."/>
            <person name="Clifton S."/>
            <person name="Fulton L."/>
            <person name="Fulton B."/>
            <person name="Courtney L."/>
            <person name="Fronick C."/>
            <person name="Harrison M."/>
            <person name="Strong C."/>
            <person name="Farmer C."/>
            <person name="Delahaunty K."/>
            <person name="Markovic C."/>
            <person name="Hall O."/>
            <person name="Minx P."/>
            <person name="Tomlinson C."/>
            <person name="Mitreva M."/>
            <person name="Hou S."/>
            <person name="Chen J."/>
            <person name="Wollam A."/>
            <person name="Pepin K.H."/>
            <person name="Johnson M."/>
            <person name="Bhonagiri V."/>
            <person name="Zhang X."/>
            <person name="Suruliraj S."/>
            <person name="Warren W."/>
            <person name="Chinwalla A."/>
            <person name="Mardis E.R."/>
            <person name="Wilson R.K."/>
        </authorList>
    </citation>
    <scope>NUCLEOTIDE SEQUENCE [LARGE SCALE GENOMIC DNA]</scope>
    <source>
        <strain evidence="9 10">ATCC 29863</strain>
    </source>
</reference>
<dbReference type="InterPro" id="IPR027417">
    <property type="entry name" value="P-loop_NTPase"/>
</dbReference>
<sequence length="653" mass="69807">MKSVRIPAKKLLASGPKFLAAGHIANFQTSPRQAEFAFSVFVPRTFHFPFHLRLTGRAKDVTINLKFWKVNGRCRGHTAIFLSLFQPKCIKECVDVEVKSDIEIAQACAIKPIRDIAAVAGVDEEYLEYYGKYKAKIDLKLLDDRADRPDGKLILVTAINPTPAGEGKTTTTVGLADGMRRLGKNTVVALREPSLGPVFGVKGGAAGGGYAQVIPMEDINLHFTGDFHAIGAANNLLAAMLDNHIQQGNTLDIDVRRITWKRCVDMNDRQLRNIVCGLGGKVNGVPREDGFDITVASEIMAVLCLADSLTDLKARLGRMVVAYSRSGAPVTAHDLRAEGAMAALLKDAIKPNLVQTLEGTPAFIHGGPFANIAHGCNSVMATRVALKMGDYVITEAGFGADLGAEKFLDIKCRLAQLHPDAVVVVATVRALKHHGGCPKAELGSENLAALEAGLPNLLQHVANITEVYGLPCVVAVNRFPTDTEAELELVENRCRALGVNVALSEVWAKGGEGGVALAEEVIRLCDAPNHFTFSYELDASIEDKLAAIVTKVYHGDGVVLTPTAQKQAAELTELGFGSLPICMAKTQYSFSDNAALLGAPRGFTITVRNIKVSAGAGFLVALTGDIMTMPGLPKVPAAEKVDVDENGRISGLF</sequence>
<keyword evidence="5 8" id="KW-0067">ATP-binding</keyword>
<dbReference type="STRING" id="292800.A4U99_09850"/>
<evidence type="ECO:0000256" key="5">
    <source>
        <dbReference type="ARBA" id="ARBA00022840"/>
    </source>
</evidence>
<dbReference type="GO" id="GO:0004329">
    <property type="term" value="F:formate-tetrahydrofolate ligase activity"/>
    <property type="evidence" value="ECO:0007669"/>
    <property type="project" value="UniProtKB-UniRule"/>
</dbReference>
<dbReference type="UniPathway" id="UPA00193"/>
<dbReference type="FunFam" id="3.30.1510.10:FF:000001">
    <property type="entry name" value="Formate--tetrahydrofolate ligase"/>
    <property type="match status" value="1"/>
</dbReference>
<keyword evidence="4 8" id="KW-0547">Nucleotide-binding</keyword>
<evidence type="ECO:0000313" key="9">
    <source>
        <dbReference type="EMBL" id="EHM38350.1"/>
    </source>
</evidence>
<dbReference type="HOGENOM" id="CLU_003601_3_3_9"/>
<evidence type="ECO:0000256" key="8">
    <source>
        <dbReference type="HAMAP-Rule" id="MF_01543"/>
    </source>
</evidence>
<keyword evidence="2 8" id="KW-0554">One-carbon metabolism</keyword>
<comment type="similarity">
    <text evidence="7 8">Belongs to the formate--tetrahydrofolate ligase family.</text>
</comment>
<dbReference type="InterPro" id="IPR000559">
    <property type="entry name" value="Formate_THF_ligase"/>
</dbReference>
<dbReference type="EMBL" id="AGCK01000325">
    <property type="protein sequence ID" value="EHM38350.1"/>
    <property type="molecule type" value="Genomic_DNA"/>
</dbReference>
<comment type="caution">
    <text evidence="9">The sequence shown here is derived from an EMBL/GenBank/DDBJ whole genome shotgun (WGS) entry which is preliminary data.</text>
</comment>
<dbReference type="GO" id="GO:0005524">
    <property type="term" value="F:ATP binding"/>
    <property type="evidence" value="ECO:0007669"/>
    <property type="project" value="UniProtKB-UniRule"/>
</dbReference>
<dbReference type="SUPFAM" id="SSF52540">
    <property type="entry name" value="P-loop containing nucleoside triphosphate hydrolases"/>
    <property type="match status" value="1"/>
</dbReference>
<keyword evidence="3 8" id="KW-0436">Ligase</keyword>
<evidence type="ECO:0000313" key="10">
    <source>
        <dbReference type="Proteomes" id="UP000004459"/>
    </source>
</evidence>
<name>G9YWR1_FLAPL</name>
<evidence type="ECO:0000256" key="1">
    <source>
        <dbReference type="ARBA" id="ARBA00004777"/>
    </source>
</evidence>
<comment type="pathway">
    <text evidence="1 8">One-carbon metabolism; tetrahydrofolate interconversion.</text>
</comment>
<evidence type="ECO:0000256" key="6">
    <source>
        <dbReference type="ARBA" id="ARBA00049033"/>
    </source>
</evidence>
<dbReference type="PROSITE" id="PS00722">
    <property type="entry name" value="FTHFS_2"/>
    <property type="match status" value="1"/>
</dbReference>